<feature type="binding site" evidence="8">
    <location>
        <position position="15"/>
    </location>
    <ligand>
        <name>ADP-alpha-D-glucose</name>
        <dbReference type="ChEBI" id="CHEBI:57498"/>
    </ligand>
</feature>
<dbReference type="GO" id="GO:0005829">
    <property type="term" value="C:cytosol"/>
    <property type="evidence" value="ECO:0007669"/>
    <property type="project" value="TreeGrafter"/>
</dbReference>
<dbReference type="OrthoDB" id="9808590at2"/>
<reference evidence="12" key="1">
    <citation type="journal article" date="2014" name="BMC Genomics">
        <title>Genome sequencing of two Neorhizobium galegae strains reveals a noeT gene responsible for the unusual acetylation of the nodulation factors.</title>
        <authorList>
            <person name="Osterman J."/>
            <person name="Marsh J."/>
            <person name="Laine P.K."/>
            <person name="Zeng Z."/>
            <person name="Alatalo E."/>
            <person name="Sullivan J.T."/>
            <person name="Young J.P."/>
            <person name="Thomas-Oates J."/>
            <person name="Paulin L."/>
            <person name="Lindstrom K."/>
        </authorList>
    </citation>
    <scope>NUCLEOTIDE SEQUENCE [LARGE SCALE GENOMIC DNA]</scope>
    <source>
        <strain evidence="12">HAMBI 540</strain>
    </source>
</reference>
<dbReference type="SUPFAM" id="SSF53756">
    <property type="entry name" value="UDP-Glycosyltransferase/glycogen phosphorylase"/>
    <property type="match status" value="1"/>
</dbReference>
<dbReference type="AlphaFoldDB" id="A0A068SU48"/>
<evidence type="ECO:0000313" key="11">
    <source>
        <dbReference type="EMBL" id="CDN49286.1"/>
    </source>
</evidence>
<proteinExistence type="inferred from homology"/>
<dbReference type="CDD" id="cd03791">
    <property type="entry name" value="GT5_Glycogen_synthase_DULL1-like"/>
    <property type="match status" value="1"/>
</dbReference>
<evidence type="ECO:0000313" key="12">
    <source>
        <dbReference type="Proteomes" id="UP000028181"/>
    </source>
</evidence>
<dbReference type="InterPro" id="IPR013534">
    <property type="entry name" value="Starch_synth_cat_dom"/>
</dbReference>
<keyword evidence="7 8" id="KW-0320">Glycogen biosynthesis</keyword>
<feature type="domain" description="Glycosyl transferase family 1" evidence="9">
    <location>
        <begin position="293"/>
        <end position="422"/>
    </location>
</feature>
<dbReference type="UniPathway" id="UPA00164"/>
<evidence type="ECO:0000256" key="8">
    <source>
        <dbReference type="HAMAP-Rule" id="MF_00484"/>
    </source>
</evidence>
<dbReference type="InterPro" id="IPR011835">
    <property type="entry name" value="GS/SS"/>
</dbReference>
<dbReference type="GO" id="GO:0005978">
    <property type="term" value="P:glycogen biosynthetic process"/>
    <property type="evidence" value="ECO:0007669"/>
    <property type="project" value="UniProtKB-UniRule"/>
</dbReference>
<dbReference type="GO" id="GO:0004373">
    <property type="term" value="F:alpha-1,4-glucan glucosyltransferase (UDP-glucose donor) activity"/>
    <property type="evidence" value="ECO:0007669"/>
    <property type="project" value="InterPro"/>
</dbReference>
<protein>
    <recommendedName>
        <fullName evidence="8">Glycogen synthase</fullName>
        <ecNumber evidence="8">2.4.1.21</ecNumber>
    </recommendedName>
    <alternativeName>
        <fullName evidence="8">Starch [bacterial glycogen] synthase</fullName>
    </alternativeName>
</protein>
<dbReference type="Pfam" id="PF08323">
    <property type="entry name" value="Glyco_transf_5"/>
    <property type="match status" value="1"/>
</dbReference>
<dbReference type="HOGENOM" id="CLU_009583_18_4_5"/>
<gene>
    <name evidence="8" type="primary">glgA</name>
    <name evidence="11" type="ORF">RG540_CH31220</name>
</gene>
<comment type="pathway">
    <text evidence="3 8">Glycan biosynthesis; glycogen biosynthesis.</text>
</comment>
<evidence type="ECO:0000256" key="7">
    <source>
        <dbReference type="ARBA" id="ARBA00023056"/>
    </source>
</evidence>
<evidence type="ECO:0000256" key="5">
    <source>
        <dbReference type="ARBA" id="ARBA00022676"/>
    </source>
</evidence>
<dbReference type="PANTHER" id="PTHR45825">
    <property type="entry name" value="GRANULE-BOUND STARCH SYNTHASE 1, CHLOROPLASTIC/AMYLOPLASTIC"/>
    <property type="match status" value="1"/>
</dbReference>
<keyword evidence="5 8" id="KW-0328">Glycosyltransferase</keyword>
<keyword evidence="6 8" id="KW-0808">Transferase</keyword>
<dbReference type="RefSeq" id="WP_038589571.1">
    <property type="nucleotide sequence ID" value="NZ_HG938353.1"/>
</dbReference>
<dbReference type="Proteomes" id="UP000028181">
    <property type="component" value="Chromosome I"/>
</dbReference>
<evidence type="ECO:0000259" key="9">
    <source>
        <dbReference type="Pfam" id="PF00534"/>
    </source>
</evidence>
<evidence type="ECO:0000259" key="10">
    <source>
        <dbReference type="Pfam" id="PF08323"/>
    </source>
</evidence>
<evidence type="ECO:0000256" key="2">
    <source>
        <dbReference type="ARBA" id="ARBA00002764"/>
    </source>
</evidence>
<sequence>MQVLSVASEVYPLVKTGGLADVAGALPLALKGHGVSVKTLMPGYPAVMRAVKGAKLRLGFENLLGARADLLEVEHQGLDLLILDSPVFFDRPGGPYADATGKDHFDNWRRFAALSKAGAMIAQGAMADGDGGWRPDIVHVHDWQAAMVPAYMRYSDEPEVPTLTTIHNIAFQGQYGADIFPYLDLPAHAFSIEGVEYFGGVGFLKAGLQTSWAISTVSPSYAEEILTPEFGMGLEGLLTIRQGDLHGIVNGIDAEIWDPATDPAVKAHYNATTLKIRAENKRAVAERFGLDQEAGPLFCVISRLTWQKGMDLLAETLDDLIAMGGRLAVLGSGDRALENAFHAAAKRHPGKVSVLSIYDEPLSHLMQAGCDAIVIPSRFEPCGLTQLYGLRYGCIPVVARTGGLNDTVIDASHAAVASKAATGISFSPVTTDNLRRALRRTVGLYHQPKVWTGMQKQGMKSDVSWERSAGLYAGLYTSLIAKKGS</sequence>
<dbReference type="Gene3D" id="3.40.50.2000">
    <property type="entry name" value="Glycogen Phosphorylase B"/>
    <property type="match status" value="2"/>
</dbReference>
<evidence type="ECO:0000256" key="6">
    <source>
        <dbReference type="ARBA" id="ARBA00022679"/>
    </source>
</evidence>
<dbReference type="PATRIC" id="fig|1028800.3.peg.3166"/>
<dbReference type="GeneID" id="24255576"/>
<comment type="catalytic activity">
    <reaction evidence="1 8">
        <text>[(1-&gt;4)-alpha-D-glucosyl](n) + ADP-alpha-D-glucose = [(1-&gt;4)-alpha-D-glucosyl](n+1) + ADP + H(+)</text>
        <dbReference type="Rhea" id="RHEA:18189"/>
        <dbReference type="Rhea" id="RHEA-COMP:9584"/>
        <dbReference type="Rhea" id="RHEA-COMP:9587"/>
        <dbReference type="ChEBI" id="CHEBI:15378"/>
        <dbReference type="ChEBI" id="CHEBI:15444"/>
        <dbReference type="ChEBI" id="CHEBI:57498"/>
        <dbReference type="ChEBI" id="CHEBI:456216"/>
        <dbReference type="EC" id="2.4.1.21"/>
    </reaction>
</comment>
<dbReference type="EMBL" id="HG938353">
    <property type="protein sequence ID" value="CDN49286.1"/>
    <property type="molecule type" value="Genomic_DNA"/>
</dbReference>
<dbReference type="KEGG" id="ngg:RG540_CH31220"/>
<dbReference type="HAMAP" id="MF_00484">
    <property type="entry name" value="Glycogen_synth"/>
    <property type="match status" value="1"/>
</dbReference>
<comment type="similarity">
    <text evidence="4 8">Belongs to the glycosyltransferase 1 family. Bacterial/plant glycogen synthase subfamily.</text>
</comment>
<dbReference type="GO" id="GO:0009011">
    <property type="term" value="F:alpha-1,4-glucan glucosyltransferase (ADP-glucose donor) activity"/>
    <property type="evidence" value="ECO:0007669"/>
    <property type="project" value="UniProtKB-UniRule"/>
</dbReference>
<dbReference type="NCBIfam" id="TIGR02095">
    <property type="entry name" value="glgA"/>
    <property type="match status" value="1"/>
</dbReference>
<feature type="domain" description="Starch synthase catalytic" evidence="10">
    <location>
        <begin position="2"/>
        <end position="238"/>
    </location>
</feature>
<comment type="function">
    <text evidence="2 8">Synthesizes alpha-1,4-glucan chains using ADP-glucose.</text>
</comment>
<dbReference type="EC" id="2.4.1.21" evidence="8"/>
<dbReference type="InterPro" id="IPR001296">
    <property type="entry name" value="Glyco_trans_1"/>
</dbReference>
<evidence type="ECO:0000256" key="1">
    <source>
        <dbReference type="ARBA" id="ARBA00001478"/>
    </source>
</evidence>
<accession>A0A068SU48</accession>
<keyword evidence="12" id="KW-1185">Reference proteome</keyword>
<dbReference type="PANTHER" id="PTHR45825:SF11">
    <property type="entry name" value="ALPHA AMYLASE DOMAIN-CONTAINING PROTEIN"/>
    <property type="match status" value="1"/>
</dbReference>
<evidence type="ECO:0000256" key="3">
    <source>
        <dbReference type="ARBA" id="ARBA00004964"/>
    </source>
</evidence>
<name>A0A068SU48_NEOGA</name>
<evidence type="ECO:0000256" key="4">
    <source>
        <dbReference type="ARBA" id="ARBA00010281"/>
    </source>
</evidence>
<dbReference type="eggNOG" id="COG0297">
    <property type="taxonomic scope" value="Bacteria"/>
</dbReference>
<dbReference type="NCBIfam" id="NF001899">
    <property type="entry name" value="PRK00654.1-2"/>
    <property type="match status" value="1"/>
</dbReference>
<organism evidence="11 12">
    <name type="scientific">Neorhizobium galegae bv. orientalis str. HAMBI 540</name>
    <dbReference type="NCBI Taxonomy" id="1028800"/>
    <lineage>
        <taxon>Bacteria</taxon>
        <taxon>Pseudomonadati</taxon>
        <taxon>Pseudomonadota</taxon>
        <taxon>Alphaproteobacteria</taxon>
        <taxon>Hyphomicrobiales</taxon>
        <taxon>Rhizobiaceae</taxon>
        <taxon>Rhizobium/Agrobacterium group</taxon>
        <taxon>Neorhizobium</taxon>
    </lineage>
</organism>
<dbReference type="Pfam" id="PF00534">
    <property type="entry name" value="Glycos_transf_1"/>
    <property type="match status" value="1"/>
</dbReference>